<proteinExistence type="predicted"/>
<dbReference type="HOGENOM" id="CLU_2417211_0_0_1"/>
<dbReference type="Gramene" id="ORGLA03G0119400.1">
    <property type="protein sequence ID" value="ORGLA03G0119400.1"/>
    <property type="gene ID" value="ORGLA03G0119400"/>
</dbReference>
<organism evidence="2 3">
    <name type="scientific">Oryza glaberrima</name>
    <name type="common">African rice</name>
    <dbReference type="NCBI Taxonomy" id="4538"/>
    <lineage>
        <taxon>Eukaryota</taxon>
        <taxon>Viridiplantae</taxon>
        <taxon>Streptophyta</taxon>
        <taxon>Embryophyta</taxon>
        <taxon>Tracheophyta</taxon>
        <taxon>Spermatophyta</taxon>
        <taxon>Magnoliopsida</taxon>
        <taxon>Liliopsida</taxon>
        <taxon>Poales</taxon>
        <taxon>Poaceae</taxon>
        <taxon>BOP clade</taxon>
        <taxon>Oryzoideae</taxon>
        <taxon>Oryzeae</taxon>
        <taxon>Oryzinae</taxon>
        <taxon>Oryza</taxon>
    </lineage>
</organism>
<dbReference type="AlphaFoldDB" id="I1P9Z8"/>
<feature type="region of interest" description="Disordered" evidence="1">
    <location>
        <begin position="34"/>
        <end position="80"/>
    </location>
</feature>
<dbReference type="EnsemblPlants" id="ORGLA03G0119400.1">
    <property type="protein sequence ID" value="ORGLA03G0119400.1"/>
    <property type="gene ID" value="ORGLA03G0119400"/>
</dbReference>
<name>I1P9Z8_ORYGL</name>
<evidence type="ECO:0000313" key="3">
    <source>
        <dbReference type="Proteomes" id="UP000007306"/>
    </source>
</evidence>
<dbReference type="OMA" id="HVRPCAR"/>
<evidence type="ECO:0000256" key="1">
    <source>
        <dbReference type="SAM" id="MobiDB-lite"/>
    </source>
</evidence>
<reference evidence="2" key="1">
    <citation type="submission" date="2015-06" db="UniProtKB">
        <authorList>
            <consortium name="EnsemblPlants"/>
        </authorList>
    </citation>
    <scope>IDENTIFICATION</scope>
</reference>
<keyword evidence="3" id="KW-1185">Reference proteome</keyword>
<feature type="compositionally biased region" description="Basic and acidic residues" evidence="1">
    <location>
        <begin position="34"/>
        <end position="50"/>
    </location>
</feature>
<accession>I1P9Z8</accession>
<protein>
    <submittedName>
        <fullName evidence="2">Uncharacterized protein</fullName>
    </submittedName>
</protein>
<sequence length="97" mass="10683">MCMREAADHAHKCRGHGAVSRLFPTVVHAARERVPSIHMRRGEERPDFPPHCRISQGPSRRRGSPPPPPPPPTPTPPAVVGRWALTGLGEHVRPCAR</sequence>
<dbReference type="Proteomes" id="UP000007306">
    <property type="component" value="Chromosome 3"/>
</dbReference>
<evidence type="ECO:0000313" key="2">
    <source>
        <dbReference type="EnsemblPlants" id="ORGLA03G0119400.1"/>
    </source>
</evidence>
<feature type="compositionally biased region" description="Pro residues" evidence="1">
    <location>
        <begin position="64"/>
        <end position="77"/>
    </location>
</feature>
<reference evidence="2 3" key="2">
    <citation type="submission" date="2018-04" db="EMBL/GenBank/DDBJ databases">
        <title>OglaRS2 (Oryza glaberrima Reference Sequence Version 2).</title>
        <authorList>
            <person name="Zhang J."/>
            <person name="Kudrna D."/>
            <person name="Lee S."/>
            <person name="Talag J."/>
            <person name="Rajasekar S."/>
            <person name="Wing R.A."/>
        </authorList>
    </citation>
    <scope>NUCLEOTIDE SEQUENCE [LARGE SCALE GENOMIC DNA]</scope>
    <source>
        <strain evidence="2 3">cv. IRGC 96717</strain>
    </source>
</reference>